<dbReference type="OrthoDB" id="3430936at2"/>
<organism evidence="5 6">
    <name type="scientific">Nocardioides aurantiacus</name>
    <dbReference type="NCBI Taxonomy" id="86796"/>
    <lineage>
        <taxon>Bacteria</taxon>
        <taxon>Bacillati</taxon>
        <taxon>Actinomycetota</taxon>
        <taxon>Actinomycetes</taxon>
        <taxon>Propionibacteriales</taxon>
        <taxon>Nocardioidaceae</taxon>
        <taxon>Nocardioides</taxon>
    </lineage>
</organism>
<dbReference type="Gene3D" id="3.40.50.2300">
    <property type="match status" value="2"/>
</dbReference>
<dbReference type="SUPFAM" id="SSF53822">
    <property type="entry name" value="Periplasmic binding protein-like I"/>
    <property type="match status" value="1"/>
</dbReference>
<dbReference type="Pfam" id="PF00356">
    <property type="entry name" value="LacI"/>
    <property type="match status" value="1"/>
</dbReference>
<evidence type="ECO:0000256" key="2">
    <source>
        <dbReference type="ARBA" id="ARBA00023125"/>
    </source>
</evidence>
<keyword evidence="2" id="KW-0238">DNA-binding</keyword>
<dbReference type="CDD" id="cd06292">
    <property type="entry name" value="PBP1_AglR_RafR-like"/>
    <property type="match status" value="1"/>
</dbReference>
<comment type="caution">
    <text evidence="5">The sequence shown here is derived from an EMBL/GenBank/DDBJ whole genome shotgun (WGS) entry which is preliminary data.</text>
</comment>
<dbReference type="PROSITE" id="PS00356">
    <property type="entry name" value="HTH_LACI_1"/>
    <property type="match status" value="1"/>
</dbReference>
<accession>A0A3N2CRM7</accession>
<dbReference type="GO" id="GO:0000976">
    <property type="term" value="F:transcription cis-regulatory region binding"/>
    <property type="evidence" value="ECO:0007669"/>
    <property type="project" value="TreeGrafter"/>
</dbReference>
<evidence type="ECO:0000256" key="1">
    <source>
        <dbReference type="ARBA" id="ARBA00023015"/>
    </source>
</evidence>
<dbReference type="SUPFAM" id="SSF47413">
    <property type="entry name" value="lambda repressor-like DNA-binding domains"/>
    <property type="match status" value="1"/>
</dbReference>
<dbReference type="InterPro" id="IPR010982">
    <property type="entry name" value="Lambda_DNA-bd_dom_sf"/>
</dbReference>
<dbReference type="InterPro" id="IPR028082">
    <property type="entry name" value="Peripla_BP_I"/>
</dbReference>
<dbReference type="Proteomes" id="UP000281738">
    <property type="component" value="Unassembled WGS sequence"/>
</dbReference>
<dbReference type="CDD" id="cd01392">
    <property type="entry name" value="HTH_LacI"/>
    <property type="match status" value="1"/>
</dbReference>
<evidence type="ECO:0000313" key="5">
    <source>
        <dbReference type="EMBL" id="ROR90179.1"/>
    </source>
</evidence>
<dbReference type="PANTHER" id="PTHR30146:SF109">
    <property type="entry name" value="HTH-TYPE TRANSCRIPTIONAL REGULATOR GALS"/>
    <property type="match status" value="1"/>
</dbReference>
<dbReference type="GO" id="GO:0003700">
    <property type="term" value="F:DNA-binding transcription factor activity"/>
    <property type="evidence" value="ECO:0007669"/>
    <property type="project" value="TreeGrafter"/>
</dbReference>
<dbReference type="InterPro" id="IPR046335">
    <property type="entry name" value="LacI/GalR-like_sensor"/>
</dbReference>
<dbReference type="PROSITE" id="PS50932">
    <property type="entry name" value="HTH_LACI_2"/>
    <property type="match status" value="1"/>
</dbReference>
<dbReference type="Gene3D" id="1.10.260.40">
    <property type="entry name" value="lambda repressor-like DNA-binding domains"/>
    <property type="match status" value="1"/>
</dbReference>
<keyword evidence="1" id="KW-0805">Transcription regulation</keyword>
<dbReference type="EMBL" id="RKHO01000001">
    <property type="protein sequence ID" value="ROR90179.1"/>
    <property type="molecule type" value="Genomic_DNA"/>
</dbReference>
<sequence>MRGPSRHRGATLDDVARRAEVSAMTVSNALNHPDRLSDETLARVRAAIEDLDYRPNRSARTLRSQTSRLVGVRVERSRQDRAALLLDQFLHALAESASGLGYHLIVCHAAGDTAELAAYQELRQTTAVDAFVLTGAHRDDARRRWMREQGVTFACFGRSWDLDPDSPGAFPWVDVDGAAGIRAAVEHLAGQGHTEIGLVGWPADSDLGRDRERGWREACADLGLPARVQAHVVDEFDAGRDAAHRLLDAPRGGPVPSALVCVSDTLALGVLRALSERGLRPGHDVAVTGFDNSPSAALTTPGLTSVDQPLADVAAALMRLVDAELSGVRPSATHALLPPRLVVRDSSLAR</sequence>
<keyword evidence="3" id="KW-0804">Transcription</keyword>
<dbReference type="AlphaFoldDB" id="A0A3N2CRM7"/>
<dbReference type="SMART" id="SM00354">
    <property type="entry name" value="HTH_LACI"/>
    <property type="match status" value="1"/>
</dbReference>
<name>A0A3N2CRM7_9ACTN</name>
<gene>
    <name evidence="5" type="ORF">EDD33_1014</name>
</gene>
<dbReference type="PANTHER" id="PTHR30146">
    <property type="entry name" value="LACI-RELATED TRANSCRIPTIONAL REPRESSOR"/>
    <property type="match status" value="1"/>
</dbReference>
<keyword evidence="6" id="KW-1185">Reference proteome</keyword>
<dbReference type="Pfam" id="PF13377">
    <property type="entry name" value="Peripla_BP_3"/>
    <property type="match status" value="1"/>
</dbReference>
<reference evidence="5 6" key="1">
    <citation type="submission" date="2018-11" db="EMBL/GenBank/DDBJ databases">
        <title>Sequencing the genomes of 1000 actinobacteria strains.</title>
        <authorList>
            <person name="Klenk H.-P."/>
        </authorList>
    </citation>
    <scope>NUCLEOTIDE SEQUENCE [LARGE SCALE GENOMIC DNA]</scope>
    <source>
        <strain evidence="5 6">DSM 12652</strain>
    </source>
</reference>
<evidence type="ECO:0000259" key="4">
    <source>
        <dbReference type="PROSITE" id="PS50932"/>
    </source>
</evidence>
<dbReference type="RefSeq" id="WP_123389368.1">
    <property type="nucleotide sequence ID" value="NZ_RKHO01000001.1"/>
</dbReference>
<evidence type="ECO:0000313" key="6">
    <source>
        <dbReference type="Proteomes" id="UP000281738"/>
    </source>
</evidence>
<evidence type="ECO:0000256" key="3">
    <source>
        <dbReference type="ARBA" id="ARBA00023163"/>
    </source>
</evidence>
<feature type="domain" description="HTH lacI-type" evidence="4">
    <location>
        <begin position="10"/>
        <end position="64"/>
    </location>
</feature>
<protein>
    <submittedName>
        <fullName evidence="5">LacI family transcriptional regulator</fullName>
    </submittedName>
</protein>
<proteinExistence type="predicted"/>
<dbReference type="InterPro" id="IPR000843">
    <property type="entry name" value="HTH_LacI"/>
</dbReference>